<protein>
    <recommendedName>
        <fullName evidence="2">Amidohydrolase 3 domain-containing protein</fullName>
    </recommendedName>
</protein>
<feature type="signal peptide" evidence="1">
    <location>
        <begin position="1"/>
        <end position="19"/>
    </location>
</feature>
<reference evidence="3" key="2">
    <citation type="submission" date="2021-12" db="EMBL/GenBank/DDBJ databases">
        <title>Resequencing data analysis of finger millet.</title>
        <authorList>
            <person name="Hatakeyama M."/>
            <person name="Aluri S."/>
            <person name="Balachadran M.T."/>
            <person name="Sivarajan S.R."/>
            <person name="Poveda L."/>
            <person name="Shimizu-Inatsugi R."/>
            <person name="Schlapbach R."/>
            <person name="Sreeman S.M."/>
            <person name="Shimizu K.K."/>
        </authorList>
    </citation>
    <scope>NUCLEOTIDE SEQUENCE</scope>
</reference>
<keyword evidence="4" id="KW-1185">Reference proteome</keyword>
<dbReference type="InterPro" id="IPR025322">
    <property type="entry name" value="PADRE_dom"/>
</dbReference>
<feature type="chain" id="PRO_5043506743" description="Amidohydrolase 3 domain-containing protein" evidence="1">
    <location>
        <begin position="20"/>
        <end position="750"/>
    </location>
</feature>
<dbReference type="Proteomes" id="UP001054889">
    <property type="component" value="Unassembled WGS sequence"/>
</dbReference>
<dbReference type="AlphaFoldDB" id="A0AAV5C0Z4"/>
<reference evidence="3" key="1">
    <citation type="journal article" date="2018" name="DNA Res.">
        <title>Multiple hybrid de novo genome assembly of finger millet, an orphan allotetraploid crop.</title>
        <authorList>
            <person name="Hatakeyama M."/>
            <person name="Aluri S."/>
            <person name="Balachadran M.T."/>
            <person name="Sivarajan S.R."/>
            <person name="Patrignani A."/>
            <person name="Gruter S."/>
            <person name="Poveda L."/>
            <person name="Shimizu-Inatsugi R."/>
            <person name="Baeten J."/>
            <person name="Francoijs K.J."/>
            <person name="Nataraja K.N."/>
            <person name="Reddy Y.A.N."/>
            <person name="Phadnis S."/>
            <person name="Ravikumar R.L."/>
            <person name="Schlapbach R."/>
            <person name="Sreeman S.M."/>
            <person name="Shimizu K.K."/>
        </authorList>
    </citation>
    <scope>NUCLEOTIDE SEQUENCE</scope>
</reference>
<comment type="caution">
    <text evidence="3">The sequence shown here is derived from an EMBL/GenBank/DDBJ whole genome shotgun (WGS) entry which is preliminary data.</text>
</comment>
<feature type="domain" description="Amidohydrolase 3" evidence="2">
    <location>
        <begin position="431"/>
        <end position="499"/>
    </location>
</feature>
<dbReference type="InterPro" id="IPR013108">
    <property type="entry name" value="Amidohydro_3"/>
</dbReference>
<dbReference type="EMBL" id="BQKI01000004">
    <property type="protein sequence ID" value="GJM91867.1"/>
    <property type="molecule type" value="Genomic_DNA"/>
</dbReference>
<dbReference type="SUPFAM" id="SSF51556">
    <property type="entry name" value="Metallo-dependent hydrolases"/>
    <property type="match status" value="1"/>
</dbReference>
<dbReference type="Gene3D" id="3.20.20.140">
    <property type="entry name" value="Metal-dependent hydrolases"/>
    <property type="match status" value="2"/>
</dbReference>
<gene>
    <name evidence="3" type="primary">ga08285</name>
    <name evidence="3" type="ORF">PR202_ga08285</name>
</gene>
<dbReference type="Gene3D" id="2.30.40.10">
    <property type="entry name" value="Urease, subunit C, domain 1"/>
    <property type="match status" value="1"/>
</dbReference>
<keyword evidence="1" id="KW-0732">Signal</keyword>
<evidence type="ECO:0000313" key="3">
    <source>
        <dbReference type="EMBL" id="GJM91867.1"/>
    </source>
</evidence>
<dbReference type="Pfam" id="PF14009">
    <property type="entry name" value="PADRE"/>
    <property type="match status" value="1"/>
</dbReference>
<dbReference type="PANTHER" id="PTHR22642">
    <property type="entry name" value="IMIDAZOLONEPROPIONASE"/>
    <property type="match status" value="1"/>
</dbReference>
<feature type="domain" description="Amidohydrolase 3" evidence="2">
    <location>
        <begin position="85"/>
        <end position="430"/>
    </location>
</feature>
<evidence type="ECO:0000256" key="1">
    <source>
        <dbReference type="SAM" id="SignalP"/>
    </source>
</evidence>
<dbReference type="GO" id="GO:0016810">
    <property type="term" value="F:hydrolase activity, acting on carbon-nitrogen (but not peptide) bonds"/>
    <property type="evidence" value="ECO:0007669"/>
    <property type="project" value="InterPro"/>
</dbReference>
<organism evidence="3 4">
    <name type="scientific">Eleusine coracana subsp. coracana</name>
    <dbReference type="NCBI Taxonomy" id="191504"/>
    <lineage>
        <taxon>Eukaryota</taxon>
        <taxon>Viridiplantae</taxon>
        <taxon>Streptophyta</taxon>
        <taxon>Embryophyta</taxon>
        <taxon>Tracheophyta</taxon>
        <taxon>Spermatophyta</taxon>
        <taxon>Magnoliopsida</taxon>
        <taxon>Liliopsida</taxon>
        <taxon>Poales</taxon>
        <taxon>Poaceae</taxon>
        <taxon>PACMAD clade</taxon>
        <taxon>Chloridoideae</taxon>
        <taxon>Cynodonteae</taxon>
        <taxon>Eleusininae</taxon>
        <taxon>Eleusine</taxon>
    </lineage>
</organism>
<dbReference type="InterPro" id="IPR011059">
    <property type="entry name" value="Metal-dep_hydrolase_composite"/>
</dbReference>
<evidence type="ECO:0000259" key="2">
    <source>
        <dbReference type="Pfam" id="PF07969"/>
    </source>
</evidence>
<dbReference type="PANTHER" id="PTHR22642:SF2">
    <property type="entry name" value="PROTEIN LONG AFTER FAR-RED 3"/>
    <property type="match status" value="1"/>
</dbReference>
<accession>A0AAV5C0Z4</accession>
<dbReference type="Pfam" id="PF07969">
    <property type="entry name" value="Amidohydro_3"/>
    <property type="match status" value="2"/>
</dbReference>
<proteinExistence type="predicted"/>
<evidence type="ECO:0000313" key="4">
    <source>
        <dbReference type="Proteomes" id="UP001054889"/>
    </source>
</evidence>
<dbReference type="InterPro" id="IPR032466">
    <property type="entry name" value="Metal_Hydrolase"/>
</dbReference>
<dbReference type="SUPFAM" id="SSF51338">
    <property type="entry name" value="Composite domain of metallo-dependent hydrolases"/>
    <property type="match status" value="1"/>
</dbReference>
<dbReference type="InterPro" id="IPR033932">
    <property type="entry name" value="YtcJ-like"/>
</dbReference>
<name>A0AAV5C0Z4_ELECO</name>
<dbReference type="CDD" id="cd01300">
    <property type="entry name" value="YtcJ_like"/>
    <property type="match status" value="1"/>
</dbReference>
<dbReference type="FunFam" id="3.10.310.70:FF:000002">
    <property type="entry name" value="LAF3/LAF3 ISF1/LAF3 ISF2"/>
    <property type="match status" value="1"/>
</dbReference>
<sequence length="750" mass="81475">MPAQSALALLAAAIAIATAIFLLPPDSVLSWTPWGRFADMILANATIYTADPARPFANAMAVRAGRVLRVGTYESGLKGRHTYELNLSGNVVLPGFIDSHVHFIDGGLLLTRVPLRGVRSKDDFISKVKEAVKDKHDGQWILGGGWNNDFWGGDLPASSWLDDISPDNPVWLSRMDGHMGLANSLAMKIAGIDKSTNDPVGGTITRTPEGEPTGLLIDTAMNLVFDVIQEVSIQERREALFRASKHALKRGVTTVVDVGSYFPGSSTEKTWKDFSAVYKWAHSVEKMIVRVCLFFPMPTWPRVSDLITENGRSLSQWIHIGGVKAFLDGSLGSSSALFYEPYEGDTDNHGLQVIDMDNLLNATLESDKHGLQVAIHAIGDKANGMLLDMLDKVVDLNGMKDRRFRIEHAQHLAPGAADRFGKHGTIASVQVSDINPLQAVHTAMSRKPPGWEAPWIPAERLPLDDSLKAHTISAAYACFLDHIVGSLSEGKYADFVVLPSTSWGEFSNDIPEHILATNKFTSCKELLVLQKLLDMGNGLAPCLHLPAVTTTTVRLVYWGGQARLVAEEENGCVVTAGDVAAELPAAEEHVICPADSFFVGLPIPVMSPGEELLPGRTYFVLPATRFSCLKVLTAATLAALSPGPKKVPLAGPGQCPFEYVKGAGGAALIRVLPEFIEKVITCDNGNGNNRRSCGAADDDGLCSTPELKRHYAQLVGSRNRQPWSPRLETISECDHKSRWFRSPARLLSSR</sequence>